<dbReference type="PANTHER" id="PTHR24251:SF30">
    <property type="entry name" value="MEMBRANE FRIZZLED-RELATED PROTEIN"/>
    <property type="match status" value="1"/>
</dbReference>
<dbReference type="InterPro" id="IPR035914">
    <property type="entry name" value="Sperma_CUB_dom_sf"/>
</dbReference>
<evidence type="ECO:0000256" key="4">
    <source>
        <dbReference type="SAM" id="SignalP"/>
    </source>
</evidence>
<feature type="domain" description="CUB" evidence="5">
    <location>
        <begin position="14"/>
        <end position="131"/>
    </location>
</feature>
<feature type="disulfide bond" evidence="3">
    <location>
        <begin position="207"/>
        <end position="224"/>
    </location>
</feature>
<feature type="disulfide bond" evidence="3">
    <location>
        <begin position="78"/>
        <end position="95"/>
    </location>
</feature>
<organism evidence="6">
    <name type="scientific">Lethocerus distinctifemur</name>
    <dbReference type="NCBI Taxonomy" id="280095"/>
    <lineage>
        <taxon>Eukaryota</taxon>
        <taxon>Metazoa</taxon>
        <taxon>Ecdysozoa</taxon>
        <taxon>Arthropoda</taxon>
        <taxon>Hexapoda</taxon>
        <taxon>Insecta</taxon>
        <taxon>Pterygota</taxon>
        <taxon>Neoptera</taxon>
        <taxon>Paraneoptera</taxon>
        <taxon>Hemiptera</taxon>
        <taxon>Heteroptera</taxon>
        <taxon>Panheteroptera</taxon>
        <taxon>Nepomorpha</taxon>
        <taxon>Belostomatidae</taxon>
        <taxon>Lethocerinae</taxon>
        <taxon>Lethocerus</taxon>
    </lineage>
</organism>
<reference evidence="6" key="1">
    <citation type="journal article" date="2018" name="Cell. Mol. Life Sci.">
        <title>Giant fish-killing water bug reveals ancient and dynamic venom evolution in Heteroptera.</title>
        <authorList>
            <person name="Walker A.A."/>
            <person name="Hernandez-Vargas M.J."/>
            <person name="Corzo G."/>
            <person name="Fry B.G."/>
            <person name="King G.F."/>
        </authorList>
    </citation>
    <scope>NUCLEOTIDE SEQUENCE</scope>
</reference>
<evidence type="ECO:0000313" key="6">
    <source>
        <dbReference type="EMBL" id="ATU82408.1"/>
    </source>
</evidence>
<dbReference type="Gene3D" id="2.60.120.290">
    <property type="entry name" value="Spermadhesin, CUB domain"/>
    <property type="match status" value="2"/>
</dbReference>
<keyword evidence="2 3" id="KW-1015">Disulfide bond</keyword>
<accession>A0A2K8JTU6</accession>
<sequence>MYLGGAVLLLAAVCSGEEVFTTTLELEAAGAEVAVASPGYPEIVAADTRHVWNITSPPHTRIVLHCKEMDTLVVNGSCGYSRLTVLSGESEQQFCGKREDVRVEGEDDFMVVEFIVAGFPSGGFSCSARAVPVVPEVEPEVEPEVGPLEEHVRLKPDGDIYHFTSYNYPNAAPDLLNQDWYFTTSSAARITLHCHDFRLVQVSETECTEETVTVVDGDKREVVCGVRHGYRVVSSSNKLAMLFYTGKFGRGAFKCDASAALPPTG</sequence>
<dbReference type="AlphaFoldDB" id="A0A2K8JTU6"/>
<dbReference type="EMBL" id="MF683267">
    <property type="protein sequence ID" value="ATU82408.1"/>
    <property type="molecule type" value="mRNA"/>
</dbReference>
<dbReference type="SUPFAM" id="SSF49854">
    <property type="entry name" value="Spermadhesin, CUB domain"/>
    <property type="match status" value="2"/>
</dbReference>
<name>A0A2K8JTU6_9HEMI</name>
<dbReference type="PANTHER" id="PTHR24251">
    <property type="entry name" value="OVOCHYMASE-RELATED"/>
    <property type="match status" value="1"/>
</dbReference>
<evidence type="ECO:0000256" key="1">
    <source>
        <dbReference type="ARBA" id="ARBA00022737"/>
    </source>
</evidence>
<protein>
    <submittedName>
        <fullName evidence="6">Venom CUB domain containing protein 1</fullName>
    </submittedName>
</protein>
<comment type="caution">
    <text evidence="3">Lacks conserved residue(s) required for the propagation of feature annotation.</text>
</comment>
<feature type="signal peptide" evidence="4">
    <location>
        <begin position="1"/>
        <end position="16"/>
    </location>
</feature>
<dbReference type="CDD" id="cd00041">
    <property type="entry name" value="CUB"/>
    <property type="match status" value="1"/>
</dbReference>
<feature type="domain" description="CUB" evidence="5">
    <location>
        <begin position="144"/>
        <end position="265"/>
    </location>
</feature>
<evidence type="ECO:0000256" key="2">
    <source>
        <dbReference type="ARBA" id="ARBA00023157"/>
    </source>
</evidence>
<dbReference type="InterPro" id="IPR000859">
    <property type="entry name" value="CUB_dom"/>
</dbReference>
<keyword evidence="4" id="KW-0732">Signal</keyword>
<keyword evidence="1" id="KW-0677">Repeat</keyword>
<dbReference type="Pfam" id="PF00431">
    <property type="entry name" value="CUB"/>
    <property type="match status" value="2"/>
</dbReference>
<dbReference type="SMART" id="SM00042">
    <property type="entry name" value="CUB"/>
    <property type="match status" value="2"/>
</dbReference>
<evidence type="ECO:0000256" key="3">
    <source>
        <dbReference type="PROSITE-ProRule" id="PRU00059"/>
    </source>
</evidence>
<feature type="chain" id="PRO_5014907611" evidence="4">
    <location>
        <begin position="17"/>
        <end position="265"/>
    </location>
</feature>
<proteinExistence type="evidence at transcript level"/>
<evidence type="ECO:0000259" key="5">
    <source>
        <dbReference type="PROSITE" id="PS01180"/>
    </source>
</evidence>
<dbReference type="PROSITE" id="PS01180">
    <property type="entry name" value="CUB"/>
    <property type="match status" value="2"/>
</dbReference>